<protein>
    <submittedName>
        <fullName evidence="7">GNAT family N-acetyltransferase</fullName>
    </submittedName>
</protein>
<evidence type="ECO:0000256" key="3">
    <source>
        <dbReference type="SAM" id="MobiDB-lite"/>
    </source>
</evidence>
<keyword evidence="4" id="KW-0472">Membrane</keyword>
<accession>A0AAE4U9J1</accession>
<feature type="transmembrane region" description="Helical" evidence="4">
    <location>
        <begin position="242"/>
        <end position="262"/>
    </location>
</feature>
<dbReference type="Proteomes" id="UP001185922">
    <property type="component" value="Unassembled WGS sequence"/>
</dbReference>
<dbReference type="GeneID" id="77172705"/>
<evidence type="ECO:0000259" key="5">
    <source>
        <dbReference type="PROSITE" id="PS51186"/>
    </source>
</evidence>
<dbReference type="RefSeq" id="WP_024499301.1">
    <property type="nucleotide sequence ID" value="NZ_CP091855.1"/>
</dbReference>
<dbReference type="Proteomes" id="UP001185779">
    <property type="component" value="Unassembled WGS sequence"/>
</dbReference>
<reference evidence="7 8" key="1">
    <citation type="submission" date="2023-10" db="EMBL/GenBank/DDBJ databases">
        <title>Development of a sustainable strategy for remediation of hydrocarbon-contaminated territories based on the waste exchange concept.</title>
        <authorList>
            <person name="Krivoruchko A."/>
        </authorList>
    </citation>
    <scope>NUCLEOTIDE SEQUENCE</scope>
    <source>
        <strain evidence="6 8">IEGM 1266</strain>
        <strain evidence="7">IEGM 1279</strain>
    </source>
</reference>
<dbReference type="Pfam" id="PF00583">
    <property type="entry name" value="Acetyltransf_1"/>
    <property type="match status" value="1"/>
</dbReference>
<dbReference type="InterPro" id="IPR050832">
    <property type="entry name" value="Bact_Acetyltransf"/>
</dbReference>
<dbReference type="GO" id="GO:0016747">
    <property type="term" value="F:acyltransferase activity, transferring groups other than amino-acyl groups"/>
    <property type="evidence" value="ECO:0007669"/>
    <property type="project" value="InterPro"/>
</dbReference>
<dbReference type="EMBL" id="JAWLKH010000009">
    <property type="protein sequence ID" value="MDV6312378.1"/>
    <property type="molecule type" value="Genomic_DNA"/>
</dbReference>
<feature type="region of interest" description="Disordered" evidence="3">
    <location>
        <begin position="189"/>
        <end position="228"/>
    </location>
</feature>
<dbReference type="Gene3D" id="3.40.630.30">
    <property type="match status" value="1"/>
</dbReference>
<evidence type="ECO:0000313" key="9">
    <source>
        <dbReference type="Proteomes" id="UP001185922"/>
    </source>
</evidence>
<dbReference type="InterPro" id="IPR000182">
    <property type="entry name" value="GNAT_dom"/>
</dbReference>
<name>A0AAE4U9J1_9ACTN</name>
<keyword evidence="8" id="KW-1185">Reference proteome</keyword>
<dbReference type="CDD" id="cd04301">
    <property type="entry name" value="NAT_SF"/>
    <property type="match status" value="1"/>
</dbReference>
<keyword evidence="4" id="KW-1133">Transmembrane helix</keyword>
<keyword evidence="1" id="KW-0808">Transferase</keyword>
<dbReference type="InterPro" id="IPR016181">
    <property type="entry name" value="Acyl_CoA_acyltransferase"/>
</dbReference>
<dbReference type="AlphaFoldDB" id="A0AAE4U9J1"/>
<keyword evidence="4" id="KW-0812">Transmembrane</keyword>
<evidence type="ECO:0000256" key="2">
    <source>
        <dbReference type="ARBA" id="ARBA00023315"/>
    </source>
</evidence>
<feature type="transmembrane region" description="Helical" evidence="4">
    <location>
        <begin position="338"/>
        <end position="357"/>
    </location>
</feature>
<feature type="region of interest" description="Disordered" evidence="3">
    <location>
        <begin position="1"/>
        <end position="25"/>
    </location>
</feature>
<evidence type="ECO:0000313" key="6">
    <source>
        <dbReference type="EMBL" id="MDV6307334.1"/>
    </source>
</evidence>
<proteinExistence type="predicted"/>
<gene>
    <name evidence="6" type="ORF">R3P94_08315</name>
    <name evidence="7" type="ORF">R3Q15_10875</name>
</gene>
<feature type="transmembrane region" description="Helical" evidence="4">
    <location>
        <begin position="311"/>
        <end position="332"/>
    </location>
</feature>
<dbReference type="EMBL" id="JAWLKI010000007">
    <property type="protein sequence ID" value="MDV6307334.1"/>
    <property type="molecule type" value="Genomic_DNA"/>
</dbReference>
<organism evidence="7 9">
    <name type="scientific">Gordonia amicalis</name>
    <dbReference type="NCBI Taxonomy" id="89053"/>
    <lineage>
        <taxon>Bacteria</taxon>
        <taxon>Bacillati</taxon>
        <taxon>Actinomycetota</taxon>
        <taxon>Actinomycetes</taxon>
        <taxon>Mycobacteriales</taxon>
        <taxon>Gordoniaceae</taxon>
        <taxon>Gordonia</taxon>
    </lineage>
</organism>
<evidence type="ECO:0000256" key="4">
    <source>
        <dbReference type="SAM" id="Phobius"/>
    </source>
</evidence>
<evidence type="ECO:0000256" key="1">
    <source>
        <dbReference type="ARBA" id="ARBA00022679"/>
    </source>
</evidence>
<evidence type="ECO:0000313" key="7">
    <source>
        <dbReference type="EMBL" id="MDV6312378.1"/>
    </source>
</evidence>
<dbReference type="SUPFAM" id="SSF55729">
    <property type="entry name" value="Acyl-CoA N-acyltransferases (Nat)"/>
    <property type="match status" value="1"/>
</dbReference>
<dbReference type="PANTHER" id="PTHR43877">
    <property type="entry name" value="AMINOALKYLPHOSPHONATE N-ACETYLTRANSFERASE-RELATED-RELATED"/>
    <property type="match status" value="1"/>
</dbReference>
<comment type="caution">
    <text evidence="7">The sequence shown here is derived from an EMBL/GenBank/DDBJ whole genome shotgun (WGS) entry which is preliminary data.</text>
</comment>
<sequence>MTDDARSAAEQAGAGFSPTSTPTDLLIRPLQPADQASVVALHQQMGDRETYFRFFALRPGDLAVLAADICAQDGRHLALGAFTGTRLIGVAYLVTVGPAPQRDGQSNGTESGEVAMVVAHDHQDHGVGTELLYHLAIWARESGYHELTADILAENTRMLQLVRDQGWSRWTRREGAVLHLDVDLDQAAGDPVGSRREVTSGPDVEATSRARCSEGSSTPPRYDQMTDNNEARTQRSGVFRRAAVLLTSLTALFAFAGAVGLIGGGTDFGETINSRLPLDSPVLAGVALAVFVGVPMSVAAWLLYRKSDTRAVWVSVVAGGWLIGWIIIQLLVIRTYSFMQAACVGIGVALIALGGAIRSRVTVDAPARRAEVGPVRGPLPHMNDSAQQDD</sequence>
<dbReference type="PROSITE" id="PS51186">
    <property type="entry name" value="GNAT"/>
    <property type="match status" value="1"/>
</dbReference>
<feature type="domain" description="N-acetyltransferase" evidence="5">
    <location>
        <begin position="25"/>
        <end position="189"/>
    </location>
</feature>
<keyword evidence="2" id="KW-0012">Acyltransferase</keyword>
<evidence type="ECO:0000313" key="8">
    <source>
        <dbReference type="Proteomes" id="UP001185779"/>
    </source>
</evidence>
<feature type="transmembrane region" description="Helical" evidence="4">
    <location>
        <begin position="282"/>
        <end position="304"/>
    </location>
</feature>